<evidence type="ECO:0000259" key="2">
    <source>
        <dbReference type="Pfam" id="PF14633"/>
    </source>
</evidence>
<dbReference type="GO" id="GO:0140673">
    <property type="term" value="P:transcription elongation-coupled chromatin remodeling"/>
    <property type="evidence" value="ECO:0007669"/>
    <property type="project" value="InterPro"/>
</dbReference>
<proteinExistence type="predicted"/>
<protein>
    <recommendedName>
        <fullName evidence="2">Spt6 SH2 domain-containing protein</fullName>
    </recommendedName>
</protein>
<dbReference type="InterPro" id="IPR036860">
    <property type="entry name" value="SH2_dom_sf"/>
</dbReference>
<dbReference type="PANTHER" id="PTHR10145">
    <property type="entry name" value="TRANSCRIPTION ELONGATION FACTOR SPT6"/>
    <property type="match status" value="1"/>
</dbReference>
<feature type="compositionally biased region" description="Basic and acidic residues" evidence="1">
    <location>
        <begin position="368"/>
        <end position="381"/>
    </location>
</feature>
<dbReference type="GO" id="GO:0008023">
    <property type="term" value="C:transcription elongation factor complex"/>
    <property type="evidence" value="ECO:0007669"/>
    <property type="project" value="TreeGrafter"/>
</dbReference>
<feature type="compositionally biased region" description="Polar residues" evidence="1">
    <location>
        <begin position="383"/>
        <end position="404"/>
    </location>
</feature>
<reference evidence="3" key="1">
    <citation type="journal article" date="2023" name="Insect Mol. Biol.">
        <title>Genome sequencing provides insights into the evolution of gene families encoding plant cell wall-degrading enzymes in longhorned beetles.</title>
        <authorList>
            <person name="Shin N.R."/>
            <person name="Okamura Y."/>
            <person name="Kirsch R."/>
            <person name="Pauchet Y."/>
        </authorList>
    </citation>
    <scope>NUCLEOTIDE SEQUENCE</scope>
    <source>
        <strain evidence="3">AMC_N1</strain>
    </source>
</reference>
<dbReference type="GO" id="GO:0042393">
    <property type="term" value="F:histone binding"/>
    <property type="evidence" value="ECO:0007669"/>
    <property type="project" value="TreeGrafter"/>
</dbReference>
<dbReference type="FunFam" id="3.30.505.10:FF:000089">
    <property type="entry name" value="Transcription elongation factor spt6"/>
    <property type="match status" value="1"/>
</dbReference>
<dbReference type="InterPro" id="IPR035420">
    <property type="entry name" value="Spt6_SH2"/>
</dbReference>
<dbReference type="CDD" id="cd09928">
    <property type="entry name" value="SH2_Cterm_SPT6_like"/>
    <property type="match status" value="1"/>
</dbReference>
<dbReference type="Gene3D" id="3.30.505.10">
    <property type="entry name" value="SH2 domain"/>
    <property type="match status" value="2"/>
</dbReference>
<sequence>MFGGALTAERGKSLWIGNEEFEDLDEIIARHVTPMAAHARDLLYFRYYKDTEGGHKDKAEEYLKEEKKKNSAKIHYVNIPGKFLLSYLPRNKVRHEYITVTPEGFRFRQQMFDSVASLFKWFKEHFRDPPPGGVTPGTPRMSSGRTPYGGSGTPSFSMNTEAIQRVAQNLPSHMMQTLSAVANQTPHYPHTPGGAYGAANYINTPYTPSGQTPFMTPYQTPHTQQTPRYGQQTPSQHMPGTAPHLNGPFLHPGAVTPAQRTPSYRGLPTQSPMIPSSPAPSPGSQSSFGSGLGHPRSSYGDTSRPYQPVESPRGYNSRGYPDNNARYGSGSTELMDWQKAAEAWAARSRGTPRSEGRNTPRSIGQRTPRFDEVRNDFDRNRMKNMSKSPRSLRSTPRTNTSPHSMSLGDATPLYDESI</sequence>
<feature type="region of interest" description="Disordered" evidence="1">
    <location>
        <begin position="343"/>
        <end position="418"/>
    </location>
</feature>
<evidence type="ECO:0000256" key="1">
    <source>
        <dbReference type="SAM" id="MobiDB-lite"/>
    </source>
</evidence>
<name>A0AAV8Z8N0_9CUCU</name>
<dbReference type="PANTHER" id="PTHR10145:SF6">
    <property type="entry name" value="TRANSCRIPTION ELONGATION FACTOR SPT6"/>
    <property type="match status" value="1"/>
</dbReference>
<dbReference type="Proteomes" id="UP001162162">
    <property type="component" value="Unassembled WGS sequence"/>
</dbReference>
<evidence type="ECO:0000313" key="4">
    <source>
        <dbReference type="Proteomes" id="UP001162162"/>
    </source>
</evidence>
<dbReference type="GO" id="GO:0031491">
    <property type="term" value="F:nucleosome binding"/>
    <property type="evidence" value="ECO:0007669"/>
    <property type="project" value="TreeGrafter"/>
</dbReference>
<accession>A0AAV8Z8N0</accession>
<dbReference type="SUPFAM" id="SSF55550">
    <property type="entry name" value="SH2 domain"/>
    <property type="match status" value="1"/>
</dbReference>
<evidence type="ECO:0000313" key="3">
    <source>
        <dbReference type="EMBL" id="KAJ8959605.1"/>
    </source>
</evidence>
<feature type="compositionally biased region" description="Low complexity" evidence="1">
    <location>
        <begin position="217"/>
        <end position="227"/>
    </location>
</feature>
<feature type="compositionally biased region" description="Polar residues" evidence="1">
    <location>
        <begin position="228"/>
        <end position="238"/>
    </location>
</feature>
<dbReference type="Pfam" id="PF14633">
    <property type="entry name" value="SH2_2"/>
    <property type="match status" value="1"/>
</dbReference>
<keyword evidence="4" id="KW-1185">Reference proteome</keyword>
<dbReference type="AlphaFoldDB" id="A0AAV8Z8N0"/>
<dbReference type="InterPro" id="IPR035018">
    <property type="entry name" value="Spt6_SH2_C"/>
</dbReference>
<dbReference type="InterPro" id="IPR017072">
    <property type="entry name" value="TF_Spt6"/>
</dbReference>
<dbReference type="EMBL" id="JAPWTK010000012">
    <property type="protein sequence ID" value="KAJ8959605.1"/>
    <property type="molecule type" value="Genomic_DNA"/>
</dbReference>
<gene>
    <name evidence="3" type="ORF">NQ318_021791</name>
</gene>
<feature type="region of interest" description="Disordered" evidence="1">
    <location>
        <begin position="217"/>
        <end position="330"/>
    </location>
</feature>
<organism evidence="3 4">
    <name type="scientific">Aromia moschata</name>
    <dbReference type="NCBI Taxonomy" id="1265417"/>
    <lineage>
        <taxon>Eukaryota</taxon>
        <taxon>Metazoa</taxon>
        <taxon>Ecdysozoa</taxon>
        <taxon>Arthropoda</taxon>
        <taxon>Hexapoda</taxon>
        <taxon>Insecta</taxon>
        <taxon>Pterygota</taxon>
        <taxon>Neoptera</taxon>
        <taxon>Endopterygota</taxon>
        <taxon>Coleoptera</taxon>
        <taxon>Polyphaga</taxon>
        <taxon>Cucujiformia</taxon>
        <taxon>Chrysomeloidea</taxon>
        <taxon>Cerambycidae</taxon>
        <taxon>Cerambycinae</taxon>
        <taxon>Callichromatini</taxon>
        <taxon>Aromia</taxon>
    </lineage>
</organism>
<feature type="domain" description="Spt6 SH2" evidence="2">
    <location>
        <begin position="9"/>
        <end position="125"/>
    </location>
</feature>
<dbReference type="GO" id="GO:0034728">
    <property type="term" value="P:nucleosome organization"/>
    <property type="evidence" value="ECO:0007669"/>
    <property type="project" value="TreeGrafter"/>
</dbReference>
<comment type="caution">
    <text evidence="3">The sequence shown here is derived from an EMBL/GenBank/DDBJ whole genome shotgun (WGS) entry which is preliminary data.</text>
</comment>